<dbReference type="AlphaFoldDB" id="F8PJZ4"/>
<dbReference type="HOGENOM" id="CLU_006344_7_2_1"/>
<evidence type="ECO:0000256" key="1">
    <source>
        <dbReference type="SAM" id="MobiDB-lite"/>
    </source>
</evidence>
<reference evidence="3" key="1">
    <citation type="journal article" date="2011" name="Science">
        <title>The plant cell wall-decomposing machinery underlies the functional diversity of forest fungi.</title>
        <authorList>
            <person name="Eastwood D.C."/>
            <person name="Floudas D."/>
            <person name="Binder M."/>
            <person name="Majcherczyk A."/>
            <person name="Schneider P."/>
            <person name="Aerts A."/>
            <person name="Asiegbu F.O."/>
            <person name="Baker S.E."/>
            <person name="Barry K."/>
            <person name="Bendiksby M."/>
            <person name="Blumentritt M."/>
            <person name="Coutinho P.M."/>
            <person name="Cullen D."/>
            <person name="de Vries R.P."/>
            <person name="Gathman A."/>
            <person name="Goodell B."/>
            <person name="Henrissat B."/>
            <person name="Ihrmark K."/>
            <person name="Kauserud H."/>
            <person name="Kohler A."/>
            <person name="LaButti K."/>
            <person name="Lapidus A."/>
            <person name="Lavin J.L."/>
            <person name="Lee Y.-H."/>
            <person name="Lindquist E."/>
            <person name="Lilly W."/>
            <person name="Lucas S."/>
            <person name="Morin E."/>
            <person name="Murat C."/>
            <person name="Oguiza J.A."/>
            <person name="Park J."/>
            <person name="Pisabarro A.G."/>
            <person name="Riley R."/>
            <person name="Rosling A."/>
            <person name="Salamov A."/>
            <person name="Schmidt O."/>
            <person name="Schmutz J."/>
            <person name="Skrede I."/>
            <person name="Stenlid J."/>
            <person name="Wiebenga A."/>
            <person name="Xie X."/>
            <person name="Kuees U."/>
            <person name="Hibbett D.S."/>
            <person name="Hoffmeister D."/>
            <person name="Hoegberg N."/>
            <person name="Martin F."/>
            <person name="Grigoriev I.V."/>
            <person name="Watkinson S.C."/>
        </authorList>
    </citation>
    <scope>NUCLEOTIDE SEQUENCE [LARGE SCALE GENOMIC DNA]</scope>
    <source>
        <strain evidence="3">strain S7.3</strain>
    </source>
</reference>
<dbReference type="InParanoid" id="F8PJZ4"/>
<evidence type="ECO:0000313" key="2">
    <source>
        <dbReference type="EMBL" id="EGO03816.1"/>
    </source>
</evidence>
<dbReference type="OMA" id="FESEIQC"/>
<dbReference type="EMBL" id="GL945475">
    <property type="protein sequence ID" value="EGO03816.1"/>
    <property type="molecule type" value="Genomic_DNA"/>
</dbReference>
<dbReference type="InterPro" id="IPR041078">
    <property type="entry name" value="Plavaka"/>
</dbReference>
<feature type="non-terminal residue" evidence="2">
    <location>
        <position position="1"/>
    </location>
</feature>
<gene>
    <name evidence="2" type="ORF">SERLA73DRAFT_46520</name>
</gene>
<sequence length="166" mass="19094">GNTLPANAPVSPAPQPPLNDWTPYQDQVSFETAEFLYRKEEMSADHIDTLLDLWKALFVKNKLFSEDTTPFTDHTNLHNTIDSTPIGGIPCKLFLLSYSGQMPQIDSPSWMSQSFDVWFCSPRALVHNILKNPEFKNEVDYAPLREFDHNGKQKWQNFMSGSWAWK</sequence>
<dbReference type="OrthoDB" id="3199698at2759"/>
<protein>
    <submittedName>
        <fullName evidence="2">Uncharacterized protein</fullName>
    </submittedName>
</protein>
<organism evidence="3">
    <name type="scientific">Serpula lacrymans var. lacrymans (strain S7.3)</name>
    <name type="common">Dry rot fungus</name>
    <dbReference type="NCBI Taxonomy" id="936435"/>
    <lineage>
        <taxon>Eukaryota</taxon>
        <taxon>Fungi</taxon>
        <taxon>Dikarya</taxon>
        <taxon>Basidiomycota</taxon>
        <taxon>Agaricomycotina</taxon>
        <taxon>Agaricomycetes</taxon>
        <taxon>Agaricomycetidae</taxon>
        <taxon>Boletales</taxon>
        <taxon>Coniophorineae</taxon>
        <taxon>Serpulaceae</taxon>
        <taxon>Serpula</taxon>
    </lineage>
</organism>
<dbReference type="Proteomes" id="UP000008063">
    <property type="component" value="Unassembled WGS sequence"/>
</dbReference>
<keyword evidence="3" id="KW-1185">Reference proteome</keyword>
<feature type="region of interest" description="Disordered" evidence="1">
    <location>
        <begin position="1"/>
        <end position="20"/>
    </location>
</feature>
<proteinExistence type="predicted"/>
<dbReference type="STRING" id="936435.F8PJZ4"/>
<accession>F8PJZ4</accession>
<name>F8PJZ4_SERL3</name>
<evidence type="ECO:0000313" key="3">
    <source>
        <dbReference type="Proteomes" id="UP000008063"/>
    </source>
</evidence>
<dbReference type="Pfam" id="PF18759">
    <property type="entry name" value="Plavaka"/>
    <property type="match status" value="1"/>
</dbReference>